<dbReference type="AlphaFoldDB" id="A0A1L7I4C2"/>
<name>A0A1L7I4C2_9FLAO</name>
<protein>
    <submittedName>
        <fullName evidence="1">Uncharacterized protein</fullName>
    </submittedName>
</protein>
<accession>A0A1L7I4C2</accession>
<keyword evidence="2" id="KW-1185">Reference proteome</keyword>
<dbReference type="STRING" id="1229726.GRFL_1745"/>
<dbReference type="InterPro" id="IPR025250">
    <property type="entry name" value="DUF4199"/>
</dbReference>
<gene>
    <name evidence="1" type="ORF">GRFL_1745</name>
</gene>
<reference evidence="1 2" key="1">
    <citation type="submission" date="2016-07" db="EMBL/GenBank/DDBJ databases">
        <title>Multi-omics approach to identify versatile polysaccharide utilization systems of a marine flavobacterium Gramella flava.</title>
        <authorList>
            <person name="Tang K."/>
        </authorList>
    </citation>
    <scope>NUCLEOTIDE SEQUENCE [LARGE SCALE GENOMIC DNA]</scope>
    <source>
        <strain evidence="1 2">JLT2011</strain>
    </source>
</reference>
<evidence type="ECO:0000313" key="2">
    <source>
        <dbReference type="Proteomes" id="UP000186230"/>
    </source>
</evidence>
<evidence type="ECO:0000313" key="1">
    <source>
        <dbReference type="EMBL" id="APU68469.1"/>
    </source>
</evidence>
<dbReference type="Proteomes" id="UP000186230">
    <property type="component" value="Chromosome"/>
</dbReference>
<dbReference type="EMBL" id="CP016359">
    <property type="protein sequence ID" value="APU68469.1"/>
    <property type="molecule type" value="Genomic_DNA"/>
</dbReference>
<dbReference type="OrthoDB" id="1450060at2"/>
<dbReference type="KEGG" id="gfl:GRFL_1745"/>
<dbReference type="RefSeq" id="WP_083644238.1">
    <property type="nucleotide sequence ID" value="NZ_AMRU01000001.1"/>
</dbReference>
<organism evidence="1 2">
    <name type="scientific">Christiangramia flava JLT2011</name>
    <dbReference type="NCBI Taxonomy" id="1229726"/>
    <lineage>
        <taxon>Bacteria</taxon>
        <taxon>Pseudomonadati</taxon>
        <taxon>Bacteroidota</taxon>
        <taxon>Flavobacteriia</taxon>
        <taxon>Flavobacteriales</taxon>
        <taxon>Flavobacteriaceae</taxon>
        <taxon>Christiangramia</taxon>
    </lineage>
</organism>
<proteinExistence type="predicted"/>
<dbReference type="Pfam" id="PF13858">
    <property type="entry name" value="DUF4199"/>
    <property type="match status" value="1"/>
</dbReference>
<sequence>MMSFKIPILYGIFTAAGLIAYFLLLSVFGLHVNPVFSVFNGIIMAVGLWMALLAYRKSKANKFKYQKAFSAVFLTGINATIIFLIFFALYATELNPDFLDQLISMWATFYRTTIGMVLFTIALMGFSTSIVLALAYMQLFKDSWNTKQAKEHTL</sequence>